<dbReference type="PROSITE" id="PS00216">
    <property type="entry name" value="SUGAR_TRANSPORT_1"/>
    <property type="match status" value="2"/>
</dbReference>
<keyword evidence="10" id="KW-1185">Reference proteome</keyword>
<organism evidence="9 10">
    <name type="scientific">Rhodnius prolixus</name>
    <name type="common">Triatomid bug</name>
    <dbReference type="NCBI Taxonomy" id="13249"/>
    <lineage>
        <taxon>Eukaryota</taxon>
        <taxon>Metazoa</taxon>
        <taxon>Ecdysozoa</taxon>
        <taxon>Arthropoda</taxon>
        <taxon>Hexapoda</taxon>
        <taxon>Insecta</taxon>
        <taxon>Pterygota</taxon>
        <taxon>Neoptera</taxon>
        <taxon>Paraneoptera</taxon>
        <taxon>Hemiptera</taxon>
        <taxon>Heteroptera</taxon>
        <taxon>Panheteroptera</taxon>
        <taxon>Cimicomorpha</taxon>
        <taxon>Reduviidae</taxon>
        <taxon>Triatominae</taxon>
        <taxon>Rhodnius</taxon>
    </lineage>
</organism>
<dbReference type="STRING" id="13249.T1HPQ2"/>
<proteinExistence type="predicted"/>
<dbReference type="eggNOG" id="KOG0254">
    <property type="taxonomic scope" value="Eukaryota"/>
</dbReference>
<dbReference type="InterPro" id="IPR020846">
    <property type="entry name" value="MFS_dom"/>
</dbReference>
<sequence length="455" mass="50279">ITLVKIFSYTNSPSFFILSLGALCTTSIGAAFVWMTPLMLTLTGPESPVPMTSSDSSWLASIIELGAMFATIPTGLLADRFGRKSVLLFAGPLVLTSWILTLATRSIEVLYIVRICQGFSLCTAYVLVPIYIAEISEPRIRGLLSGQFQTFFYLGTLYAYSTGPYLNYNTYILSLAVVPVLFMVTFAMMPESPYYLLMSGQTERARHSLCWLRCSCDVDKEFNMIKANVQEDMSMKADWRDLIATKTDRKALLIVLLVSAIKYMSGKAAISMYITQTLAEDAEGMLAYNTITIIQAVMLTITSFVAAFLSDVIGRKPLLIGSSFAAGIFNAIIALYFYLENQTTVDVSSYSWVLTGSLICFCIVGDLGLGTLAHTIQAEYFASRTRSIGGAFTQLVSSMLGFISIKMYQVVEDDVGVYFNYFIFSCILIAGSIFFSFVFLETSGRDLTQIQREMA</sequence>
<name>T1HPQ2_RHOPR</name>
<keyword evidence="4" id="KW-0762">Sugar transport</keyword>
<evidence type="ECO:0000313" key="10">
    <source>
        <dbReference type="Proteomes" id="UP000015103"/>
    </source>
</evidence>
<evidence type="ECO:0000313" key="9">
    <source>
        <dbReference type="EnsemblMetazoa" id="RPRC006026-PA"/>
    </source>
</evidence>
<dbReference type="VEuPathDB" id="VectorBase:RPRC006026"/>
<keyword evidence="6" id="KW-1133">Transmembrane helix</keyword>
<dbReference type="PROSITE" id="PS50850">
    <property type="entry name" value="MFS"/>
    <property type="match status" value="1"/>
</dbReference>
<evidence type="ECO:0000256" key="4">
    <source>
        <dbReference type="ARBA" id="ARBA00022597"/>
    </source>
</evidence>
<reference evidence="9" key="1">
    <citation type="submission" date="2015-05" db="UniProtKB">
        <authorList>
            <consortium name="EnsemblMetazoa"/>
        </authorList>
    </citation>
    <scope>IDENTIFICATION</scope>
</reference>
<dbReference type="FunFam" id="1.20.1250.20:FF:000218">
    <property type="entry name" value="facilitated trehalose transporter Tret1"/>
    <property type="match status" value="1"/>
</dbReference>
<keyword evidence="5" id="KW-0812">Transmembrane</keyword>
<dbReference type="GO" id="GO:0022857">
    <property type="term" value="F:transmembrane transporter activity"/>
    <property type="evidence" value="ECO:0007669"/>
    <property type="project" value="InterPro"/>
</dbReference>
<dbReference type="InterPro" id="IPR036259">
    <property type="entry name" value="MFS_trans_sf"/>
</dbReference>
<dbReference type="GO" id="GO:0005886">
    <property type="term" value="C:plasma membrane"/>
    <property type="evidence" value="ECO:0007669"/>
    <property type="project" value="UniProtKB-SubCell"/>
</dbReference>
<evidence type="ECO:0000256" key="1">
    <source>
        <dbReference type="ARBA" id="ARBA00004651"/>
    </source>
</evidence>
<evidence type="ECO:0000256" key="2">
    <source>
        <dbReference type="ARBA" id="ARBA00022448"/>
    </source>
</evidence>
<evidence type="ECO:0000259" key="8">
    <source>
        <dbReference type="PROSITE" id="PS50850"/>
    </source>
</evidence>
<dbReference type="OMA" id="LENHCWE"/>
<dbReference type="EMBL" id="ACPB03000267">
    <property type="status" value="NOT_ANNOTATED_CDS"/>
    <property type="molecule type" value="Genomic_DNA"/>
</dbReference>
<feature type="domain" description="Major facilitator superfamily (MFS) profile" evidence="8">
    <location>
        <begin position="14"/>
        <end position="443"/>
    </location>
</feature>
<dbReference type="Proteomes" id="UP000015103">
    <property type="component" value="Unassembled WGS sequence"/>
</dbReference>
<comment type="subcellular location">
    <subcellularLocation>
        <location evidence="1">Cell membrane</location>
        <topology evidence="1">Multi-pass membrane protein</topology>
    </subcellularLocation>
</comment>
<dbReference type="PANTHER" id="PTHR48021:SF46">
    <property type="entry name" value="MAJOR FACILITATOR SUPERFAMILY (MFS) PROFILE DOMAIN-CONTAINING PROTEIN"/>
    <property type="match status" value="1"/>
</dbReference>
<dbReference type="PANTHER" id="PTHR48021">
    <property type="match status" value="1"/>
</dbReference>
<dbReference type="InterPro" id="IPR005828">
    <property type="entry name" value="MFS_sugar_transport-like"/>
</dbReference>
<evidence type="ECO:0000256" key="6">
    <source>
        <dbReference type="ARBA" id="ARBA00022989"/>
    </source>
</evidence>
<dbReference type="InterPro" id="IPR050549">
    <property type="entry name" value="MFS_Trehalose_Transporter"/>
</dbReference>
<evidence type="ECO:0000256" key="7">
    <source>
        <dbReference type="ARBA" id="ARBA00023136"/>
    </source>
</evidence>
<dbReference type="InterPro" id="IPR005829">
    <property type="entry name" value="Sugar_transporter_CS"/>
</dbReference>
<evidence type="ECO:0000256" key="5">
    <source>
        <dbReference type="ARBA" id="ARBA00022692"/>
    </source>
</evidence>
<dbReference type="EnsemblMetazoa" id="RPRC006026-RA">
    <property type="protein sequence ID" value="RPRC006026-PA"/>
    <property type="gene ID" value="RPRC006026"/>
</dbReference>
<dbReference type="Gene3D" id="1.20.1250.20">
    <property type="entry name" value="MFS general substrate transporter like domains"/>
    <property type="match status" value="1"/>
</dbReference>
<keyword evidence="2" id="KW-0813">Transport</keyword>
<keyword evidence="3" id="KW-1003">Cell membrane</keyword>
<dbReference type="Pfam" id="PF00083">
    <property type="entry name" value="Sugar_tr"/>
    <property type="match status" value="1"/>
</dbReference>
<keyword evidence="7" id="KW-0472">Membrane</keyword>
<accession>T1HPQ2</accession>
<dbReference type="AlphaFoldDB" id="T1HPQ2"/>
<evidence type="ECO:0000256" key="3">
    <source>
        <dbReference type="ARBA" id="ARBA00022475"/>
    </source>
</evidence>
<dbReference type="InParanoid" id="T1HPQ2"/>
<dbReference type="HOGENOM" id="CLU_001265_30_5_1"/>
<dbReference type="SUPFAM" id="SSF103473">
    <property type="entry name" value="MFS general substrate transporter"/>
    <property type="match status" value="1"/>
</dbReference>
<protein>
    <submittedName>
        <fullName evidence="9">MFS domain-containing protein</fullName>
    </submittedName>
</protein>